<evidence type="ECO:0000256" key="2">
    <source>
        <dbReference type="SAM" id="SignalP"/>
    </source>
</evidence>
<organism evidence="3 4">
    <name type="scientific">Treponema bryantii</name>
    <dbReference type="NCBI Taxonomy" id="163"/>
    <lineage>
        <taxon>Bacteria</taxon>
        <taxon>Pseudomonadati</taxon>
        <taxon>Spirochaetota</taxon>
        <taxon>Spirochaetia</taxon>
        <taxon>Spirochaetales</taxon>
        <taxon>Treponemataceae</taxon>
        <taxon>Treponema</taxon>
    </lineage>
</organism>
<keyword evidence="4" id="KW-1185">Reference proteome</keyword>
<sequence length="1088" mass="125216">MKNMKIKLLSVMISALLCSHLWAQGSESAGQWFTIKLEDEAKTTTQIKLTTENGMHMIKGGFRPSKEQSAGYTAFFVSDDGKYYIYEYDSKKNIKNDWTEADENYKTKLETIYSYVNNLNLQVLSDDCETYLTNVGYKEINKSDLNFNHYRNKNNGFDDMSIYNKTKGTFVLAIFPNSNNEKIKILSFKDTKSFADVYINDNDLLNKYFEWLEKSVSEKRIDSNLNIYKKISQLIYESLDTCTKRNNTKEKYKFFHLYDNDSNKPIRRYIQLAAKNDKNVFFNELLGEDANQYISITNAEGEKFAKLIKETKNYKKGFENLIKDKIIKANIWPKNQIFMNVNIHSVVLSDITEAREGDIVFFGKYAEKSNDSSEKILYDIDYAVVVDKVNCSEEYGANQSKSLGDLCVASISEDSTKNNVEKKKLSEFFPNGIIPEYVEVRRLLKKNNSSNIELNNTFAWNLLDTDIDPNSLCIEIGTMKESTQKSSEPYRWIPNTGDYLNLEKISLTANNLIGLPVHGNNWTITLSGAVDRGWSNDKNDNKLYGNIYNNSECEFEVMIEGLPNKMYLKKVSENSNKYEISGDIVELYVIGNDNILCYKDNEELKPAVIQIRPSDANSAHPGDDLLLTFNITNESDKTKKNIINKNITLQDKDYIVVYDKKMLWRANLYINLAEENLSMLDWNNAHPWNAPATSTSITGTWADQENDDSYIPEWKLEKWGCNEWNRTFNVSTTSSSVKKLSDLSVGNGGQVIEFSDYTPLRTLGTQNNYIMDAIAYSYPEHPKEPSEGFAGSMDSPFDFYWKLIQQKNELGKKYNSSGGEKDPNKPNDSWDTTKAPNDKWGKYDKGNSVQNFIPSLGLFYGFDSDLHEANLPNRESNDWNWQYTFEAGTDCVGFAQRSASYNDNRVYTWICLPKGIMEVDDDKYRSSVLNKYGENNCYRNHVRAKGNSKNAWDIFNVNSKAELTEDNLSELKKIVPGDIFSEYGCIKAQQETSTSNGPKHIAIIASVPYNIDSYTDSNELMKNIYLIEATFTNKIQSVIKVQNLYDYYKKKNQSDKYFYNKKVKFTKEGYNINCESFAVRRLFWKETN</sequence>
<proteinExistence type="predicted"/>
<dbReference type="EMBL" id="FOFU01000015">
    <property type="protein sequence ID" value="SEQ89648.1"/>
    <property type="molecule type" value="Genomic_DNA"/>
</dbReference>
<evidence type="ECO:0000313" key="4">
    <source>
        <dbReference type="Proteomes" id="UP000182360"/>
    </source>
</evidence>
<evidence type="ECO:0000256" key="1">
    <source>
        <dbReference type="SAM" id="MobiDB-lite"/>
    </source>
</evidence>
<protein>
    <submittedName>
        <fullName evidence="3">Uncharacterized protein</fullName>
    </submittedName>
</protein>
<feature type="chain" id="PRO_5010318458" evidence="2">
    <location>
        <begin position="24"/>
        <end position="1088"/>
    </location>
</feature>
<name>A0A1H9JS73_9SPIR</name>
<feature type="compositionally biased region" description="Polar residues" evidence="1">
    <location>
        <begin position="826"/>
        <end position="835"/>
    </location>
</feature>
<feature type="signal peptide" evidence="2">
    <location>
        <begin position="1"/>
        <end position="23"/>
    </location>
</feature>
<gene>
    <name evidence="3" type="ORF">SAMN04487977_1152</name>
</gene>
<dbReference type="RefSeq" id="WP_074645644.1">
    <property type="nucleotide sequence ID" value="NZ_FOFU01000015.1"/>
</dbReference>
<dbReference type="OrthoDB" id="364987at2"/>
<dbReference type="AlphaFoldDB" id="A0A1H9JS73"/>
<feature type="region of interest" description="Disordered" evidence="1">
    <location>
        <begin position="812"/>
        <end position="842"/>
    </location>
</feature>
<reference evidence="3 4" key="1">
    <citation type="submission" date="2016-10" db="EMBL/GenBank/DDBJ databases">
        <authorList>
            <person name="de Groot N.N."/>
        </authorList>
    </citation>
    <scope>NUCLEOTIDE SEQUENCE [LARGE SCALE GENOMIC DNA]</scope>
    <source>
        <strain evidence="3 4">B25</strain>
    </source>
</reference>
<keyword evidence="2" id="KW-0732">Signal</keyword>
<accession>A0A1H9JS73</accession>
<evidence type="ECO:0000313" key="3">
    <source>
        <dbReference type="EMBL" id="SEQ89648.1"/>
    </source>
</evidence>
<dbReference type="Proteomes" id="UP000182360">
    <property type="component" value="Unassembled WGS sequence"/>
</dbReference>